<evidence type="ECO:0000256" key="2">
    <source>
        <dbReference type="ARBA" id="ARBA00005983"/>
    </source>
</evidence>
<evidence type="ECO:0000256" key="3">
    <source>
        <dbReference type="ARBA" id="ARBA00022516"/>
    </source>
</evidence>
<dbReference type="InterPro" id="IPR017438">
    <property type="entry name" value="ATP-NAD_kinase_N"/>
</dbReference>
<evidence type="ECO:0000256" key="1">
    <source>
        <dbReference type="ARBA" id="ARBA00001946"/>
    </source>
</evidence>
<keyword evidence="3" id="KW-0444">Lipid biosynthesis</keyword>
<dbReference type="AlphaFoldDB" id="A0A2N5GS09"/>
<dbReference type="GO" id="GO:0008654">
    <property type="term" value="P:phospholipid biosynthetic process"/>
    <property type="evidence" value="ECO:0007669"/>
    <property type="project" value="UniProtKB-KW"/>
</dbReference>
<dbReference type="SMART" id="SM00046">
    <property type="entry name" value="DAGKc"/>
    <property type="match status" value="1"/>
</dbReference>
<comment type="similarity">
    <text evidence="2">Belongs to the diacylglycerol/lipid kinase family.</text>
</comment>
<evidence type="ECO:0000256" key="7">
    <source>
        <dbReference type="ARBA" id="ARBA00022840"/>
    </source>
</evidence>
<evidence type="ECO:0000259" key="11">
    <source>
        <dbReference type="PROSITE" id="PS50146"/>
    </source>
</evidence>
<dbReference type="GO" id="GO:0004143">
    <property type="term" value="F:ATP-dependent diacylglycerol kinase activity"/>
    <property type="evidence" value="ECO:0007669"/>
    <property type="project" value="TreeGrafter"/>
</dbReference>
<dbReference type="PANTHER" id="PTHR12358">
    <property type="entry name" value="SPHINGOSINE KINASE"/>
    <property type="match status" value="1"/>
</dbReference>
<dbReference type="GO" id="GO:0005524">
    <property type="term" value="F:ATP binding"/>
    <property type="evidence" value="ECO:0007669"/>
    <property type="project" value="UniProtKB-KW"/>
</dbReference>
<keyword evidence="6 12" id="KW-0418">Kinase</keyword>
<dbReference type="InterPro" id="IPR016064">
    <property type="entry name" value="NAD/diacylglycerol_kinase_sf"/>
</dbReference>
<keyword evidence="8" id="KW-0443">Lipid metabolism</keyword>
<dbReference type="RefSeq" id="WP_101575426.1">
    <property type="nucleotide sequence ID" value="NZ_PGVA01000003.1"/>
</dbReference>
<dbReference type="PANTHER" id="PTHR12358:SF107">
    <property type="entry name" value="LIPID KINASE BMRU-RELATED"/>
    <property type="match status" value="1"/>
</dbReference>
<evidence type="ECO:0000256" key="9">
    <source>
        <dbReference type="ARBA" id="ARBA00023209"/>
    </source>
</evidence>
<keyword evidence="10" id="KW-1208">Phospholipid metabolism</keyword>
<evidence type="ECO:0000256" key="6">
    <source>
        <dbReference type="ARBA" id="ARBA00022777"/>
    </source>
</evidence>
<dbReference type="Proteomes" id="UP000234951">
    <property type="component" value="Unassembled WGS sequence"/>
</dbReference>
<dbReference type="Proteomes" id="UP000235114">
    <property type="component" value="Unassembled WGS sequence"/>
</dbReference>
<sequence length="297" mass="32897">MGKIDKAMLVYNEHAGQQGVQSNLEACLPILAAEIEQLTVMKSSEQGHLAEICKNYGAEQDVLFILGGDGTVHECINGLAELQKKPAIAVLPGGTCNDISRMMEIPQNIRTAAEALLTGIARPFDAIKADDHYLINFWGIGLVTKTSNNINEAEKERLGKISYYLSAIRTINKMEPFRYTITCDGETSAGEAIMILVANGQFIGTNRLPFCNISFDDGLAEIIIVKNASLTLLKELFTLDLTQINEETGREFQLSRGSKIKIETEKRMEADMDGEVYLQTPCELTVLKHYFRFIKPA</sequence>
<protein>
    <submittedName>
        <fullName evidence="12">Lipid kinase</fullName>
    </submittedName>
</protein>
<organism evidence="12 14">
    <name type="scientific">Bacillus canaveralius</name>
    <dbReference type="NCBI Taxonomy" id="1403243"/>
    <lineage>
        <taxon>Bacteria</taxon>
        <taxon>Bacillati</taxon>
        <taxon>Bacillota</taxon>
        <taxon>Bacilli</taxon>
        <taxon>Bacillales</taxon>
        <taxon>Bacillaceae</taxon>
        <taxon>Bacillus</taxon>
    </lineage>
</organism>
<evidence type="ECO:0000313" key="14">
    <source>
        <dbReference type="Proteomes" id="UP000234951"/>
    </source>
</evidence>
<dbReference type="OrthoDB" id="142078at2"/>
<evidence type="ECO:0000256" key="10">
    <source>
        <dbReference type="ARBA" id="ARBA00023264"/>
    </source>
</evidence>
<evidence type="ECO:0000256" key="8">
    <source>
        <dbReference type="ARBA" id="ARBA00023098"/>
    </source>
</evidence>
<evidence type="ECO:0000256" key="4">
    <source>
        <dbReference type="ARBA" id="ARBA00022679"/>
    </source>
</evidence>
<reference evidence="12 14" key="1">
    <citation type="submission" date="2017-11" db="EMBL/GenBank/DDBJ databases">
        <title>Comparitive Functional Genomics of Dry Heat Resistant strains isolated from the Viking Spacecraft.</title>
        <authorList>
            <person name="Seuylemezian A."/>
            <person name="Cooper K."/>
            <person name="Vaishampayan P."/>
        </authorList>
    </citation>
    <scope>NUCLEOTIDE SEQUENCE [LARGE SCALE GENOMIC DNA]</scope>
    <source>
        <strain evidence="12 14">M4.6</strain>
    </source>
</reference>
<evidence type="ECO:0000313" key="12">
    <source>
        <dbReference type="EMBL" id="PLR86331.1"/>
    </source>
</evidence>
<dbReference type="InterPro" id="IPR045540">
    <property type="entry name" value="YegS/DAGK_C"/>
</dbReference>
<evidence type="ECO:0000313" key="15">
    <source>
        <dbReference type="Proteomes" id="UP000235114"/>
    </source>
</evidence>
<comment type="cofactor">
    <cofactor evidence="1">
        <name>Mg(2+)</name>
        <dbReference type="ChEBI" id="CHEBI:18420"/>
    </cofactor>
</comment>
<reference evidence="13 15" key="2">
    <citation type="submission" date="2017-12" db="EMBL/GenBank/DDBJ databases">
        <title>Comparative Functional Genomics of Dry Heat Resistant strains isolated from the Viking Spacecraft.</title>
        <authorList>
            <person name="Seuylemezian A."/>
            <person name="Cooper K."/>
            <person name="Vaishampayan P."/>
        </authorList>
    </citation>
    <scope>NUCLEOTIDE SEQUENCE [LARGE SCALE GENOMIC DNA]</scope>
    <source>
        <strain evidence="13 15">ATCC 29669</strain>
    </source>
</reference>
<dbReference type="InterPro" id="IPR001206">
    <property type="entry name" value="Diacylglycerol_kinase_cat_dom"/>
</dbReference>
<comment type="caution">
    <text evidence="12">The sequence shown here is derived from an EMBL/GenBank/DDBJ whole genome shotgun (WGS) entry which is preliminary data.</text>
</comment>
<dbReference type="Pfam" id="PF19279">
    <property type="entry name" value="YegS_C"/>
    <property type="match status" value="1"/>
</dbReference>
<keyword evidence="15" id="KW-1185">Reference proteome</keyword>
<feature type="domain" description="DAGKc" evidence="11">
    <location>
        <begin position="2"/>
        <end position="133"/>
    </location>
</feature>
<dbReference type="Gene3D" id="2.60.200.40">
    <property type="match status" value="1"/>
</dbReference>
<keyword evidence="5" id="KW-0547">Nucleotide-binding</keyword>
<dbReference type="GO" id="GO:0005886">
    <property type="term" value="C:plasma membrane"/>
    <property type="evidence" value="ECO:0007669"/>
    <property type="project" value="TreeGrafter"/>
</dbReference>
<evidence type="ECO:0000313" key="13">
    <source>
        <dbReference type="EMBL" id="PLR98564.1"/>
    </source>
</evidence>
<proteinExistence type="inferred from homology"/>
<evidence type="ECO:0000256" key="5">
    <source>
        <dbReference type="ARBA" id="ARBA00022741"/>
    </source>
</evidence>
<dbReference type="InterPro" id="IPR050187">
    <property type="entry name" value="Lipid_Phosphate_FormReg"/>
</dbReference>
<keyword evidence="9" id="KW-0594">Phospholipid biosynthesis</keyword>
<name>A0A2N5GS09_9BACI</name>
<gene>
    <name evidence="12" type="ORF">CU635_01655</name>
    <name evidence="13" type="ORF">CVD25_07500</name>
</gene>
<dbReference type="EMBL" id="PGVD01000021">
    <property type="protein sequence ID" value="PLR98564.1"/>
    <property type="molecule type" value="Genomic_DNA"/>
</dbReference>
<dbReference type="PROSITE" id="PS50146">
    <property type="entry name" value="DAGK"/>
    <property type="match status" value="1"/>
</dbReference>
<dbReference type="EMBL" id="PGVA01000003">
    <property type="protein sequence ID" value="PLR86331.1"/>
    <property type="molecule type" value="Genomic_DNA"/>
</dbReference>
<dbReference type="Pfam" id="PF00781">
    <property type="entry name" value="DAGK_cat"/>
    <property type="match status" value="1"/>
</dbReference>
<dbReference type="NCBIfam" id="TIGR00147">
    <property type="entry name" value="YegS/Rv2252/BmrU family lipid kinase"/>
    <property type="match status" value="1"/>
</dbReference>
<dbReference type="InterPro" id="IPR005218">
    <property type="entry name" value="Diacylglycerol/lipid_kinase"/>
</dbReference>
<dbReference type="SUPFAM" id="SSF111331">
    <property type="entry name" value="NAD kinase/diacylglycerol kinase-like"/>
    <property type="match status" value="1"/>
</dbReference>
<keyword evidence="7" id="KW-0067">ATP-binding</keyword>
<dbReference type="Gene3D" id="3.40.50.10330">
    <property type="entry name" value="Probable inorganic polyphosphate/atp-NAD kinase, domain 1"/>
    <property type="match status" value="1"/>
</dbReference>
<accession>A0A2N5GS09</accession>
<keyword evidence="4" id="KW-0808">Transferase</keyword>